<feature type="region of interest" description="Disordered" evidence="1">
    <location>
        <begin position="25"/>
        <end position="48"/>
    </location>
</feature>
<proteinExistence type="predicted"/>
<evidence type="ECO:0000313" key="3">
    <source>
        <dbReference type="Proteomes" id="UP001642260"/>
    </source>
</evidence>
<name>A0ABC8KEU8_ERUVS</name>
<reference evidence="2 3" key="1">
    <citation type="submission" date="2022-03" db="EMBL/GenBank/DDBJ databases">
        <authorList>
            <person name="Macdonald S."/>
            <person name="Ahmed S."/>
            <person name="Newling K."/>
        </authorList>
    </citation>
    <scope>NUCLEOTIDE SEQUENCE [LARGE SCALE GENOMIC DNA]</scope>
</reference>
<organism evidence="2 3">
    <name type="scientific">Eruca vesicaria subsp. sativa</name>
    <name type="common">Garden rocket</name>
    <name type="synonym">Eruca sativa</name>
    <dbReference type="NCBI Taxonomy" id="29727"/>
    <lineage>
        <taxon>Eukaryota</taxon>
        <taxon>Viridiplantae</taxon>
        <taxon>Streptophyta</taxon>
        <taxon>Embryophyta</taxon>
        <taxon>Tracheophyta</taxon>
        <taxon>Spermatophyta</taxon>
        <taxon>Magnoliopsida</taxon>
        <taxon>eudicotyledons</taxon>
        <taxon>Gunneridae</taxon>
        <taxon>Pentapetalae</taxon>
        <taxon>rosids</taxon>
        <taxon>malvids</taxon>
        <taxon>Brassicales</taxon>
        <taxon>Brassicaceae</taxon>
        <taxon>Brassiceae</taxon>
        <taxon>Eruca</taxon>
    </lineage>
</organism>
<evidence type="ECO:0000256" key="1">
    <source>
        <dbReference type="SAM" id="MobiDB-lite"/>
    </source>
</evidence>
<dbReference type="EMBL" id="CAKOAT010223377">
    <property type="protein sequence ID" value="CAH8356900.1"/>
    <property type="molecule type" value="Genomic_DNA"/>
</dbReference>
<accession>A0ABC8KEU8</accession>
<sequence>MFLPLSPSTRWFAFQASLSTILSSCSSSSPPTPQPLPSSPLIPPSLHSLSATPYPPYFQHAQKKDLLTPSKGIDREISYINIHHEHIKPTELTTTLDIPRLSDTELPNLDGGVALAGLQI</sequence>
<gene>
    <name evidence="2" type="ORF">ERUC_LOCUS22655</name>
</gene>
<comment type="caution">
    <text evidence="2">The sequence shown here is derived from an EMBL/GenBank/DDBJ whole genome shotgun (WGS) entry which is preliminary data.</text>
</comment>
<protein>
    <submittedName>
        <fullName evidence="2">Uncharacterized protein</fullName>
    </submittedName>
</protein>
<keyword evidence="3" id="KW-1185">Reference proteome</keyword>
<feature type="compositionally biased region" description="Pro residues" evidence="1">
    <location>
        <begin position="30"/>
        <end position="43"/>
    </location>
</feature>
<dbReference type="AlphaFoldDB" id="A0ABC8KEU8"/>
<evidence type="ECO:0000313" key="2">
    <source>
        <dbReference type="EMBL" id="CAH8356900.1"/>
    </source>
</evidence>
<dbReference type="Proteomes" id="UP001642260">
    <property type="component" value="Unassembled WGS sequence"/>
</dbReference>